<dbReference type="Pfam" id="PF08681">
    <property type="entry name" value="TacA1"/>
    <property type="match status" value="1"/>
</dbReference>
<geneLocation type="plasmid" evidence="3">
    <name>megaplasmid pMP7017</name>
</geneLocation>
<reference evidence="3" key="1">
    <citation type="journal article" date="2015" name="Appl. Environ. Microbiol.">
        <title>Discovery of a conjugative megaplasmid in Bifidobacterium breve.</title>
        <authorList>
            <person name="Bottacini F."/>
            <person name="O'Connell Motherway M."/>
            <person name="Casey E."/>
            <person name="McDonnell B."/>
            <person name="Mahony J."/>
            <person name="Ventura M."/>
            <person name="van Sinderen D."/>
        </authorList>
    </citation>
    <scope>NUCLEOTIDE SEQUENCE</scope>
    <source>
        <strain evidence="3">JCM 7017</strain>
        <plasmid evidence="3">megaplasmid pMP7017</plasmid>
    </source>
</reference>
<dbReference type="InterPro" id="IPR014795">
    <property type="entry name" value="TacA_1-like"/>
</dbReference>
<evidence type="ECO:0000256" key="2">
    <source>
        <dbReference type="ARBA" id="ARBA00049988"/>
    </source>
</evidence>
<dbReference type="PANTHER" id="PTHR35401">
    <property type="entry name" value="COPG FAMILY HELIX-TURN-HELIX PROTEIN-RELATED-RELATED"/>
    <property type="match status" value="1"/>
</dbReference>
<dbReference type="AlphaFoldDB" id="A0A0A0UUI2"/>
<dbReference type="GO" id="GO:0006355">
    <property type="term" value="P:regulation of DNA-templated transcription"/>
    <property type="evidence" value="ECO:0007669"/>
    <property type="project" value="InterPro"/>
</dbReference>
<sequence>MRLTYYVQTPYNQCMTETINKASRFEMRLTPSQKERLDQAAESKGLSTSQWALSNLLVAADRDIQESHVLYLDDEQWNSFIKALDEPMPAKMVKLLESEPIWN</sequence>
<protein>
    <submittedName>
        <fullName evidence="3">Toxin-antitoxin system protein, DUF1778 family protein</fullName>
    </submittedName>
</protein>
<keyword evidence="1" id="KW-1277">Toxin-antitoxin system</keyword>
<proteinExistence type="inferred from homology"/>
<dbReference type="EMBL" id="KM406416">
    <property type="protein sequence ID" value="AIW55156.1"/>
    <property type="molecule type" value="Genomic_DNA"/>
</dbReference>
<dbReference type="Gene3D" id="1.20.5.780">
    <property type="entry name" value="Single helix bin"/>
    <property type="match status" value="1"/>
</dbReference>
<dbReference type="SUPFAM" id="SSF47598">
    <property type="entry name" value="Ribbon-helix-helix"/>
    <property type="match status" value="1"/>
</dbReference>
<name>A0A0A0UUI2_BIFBR</name>
<evidence type="ECO:0000313" key="3">
    <source>
        <dbReference type="EMBL" id="AIW55156.1"/>
    </source>
</evidence>
<comment type="similarity">
    <text evidence="2">Belongs to the TacA antitoxin family.</text>
</comment>
<keyword evidence="3" id="KW-0614">Plasmid</keyword>
<organism evidence="3">
    <name type="scientific">Bifidobacterium breve</name>
    <dbReference type="NCBI Taxonomy" id="1685"/>
    <lineage>
        <taxon>Bacteria</taxon>
        <taxon>Bacillati</taxon>
        <taxon>Actinomycetota</taxon>
        <taxon>Actinomycetes</taxon>
        <taxon>Bifidobacteriales</taxon>
        <taxon>Bifidobacteriaceae</taxon>
        <taxon>Bifidobacterium</taxon>
    </lineage>
</organism>
<accession>A0A0A0UUI2</accession>
<evidence type="ECO:0000256" key="1">
    <source>
        <dbReference type="ARBA" id="ARBA00022649"/>
    </source>
</evidence>
<gene>
    <name evidence="3" type="ORF">B7017_p0102</name>
</gene>
<dbReference type="InterPro" id="IPR010985">
    <property type="entry name" value="Ribbon_hlx_hlx"/>
</dbReference>